<dbReference type="SMART" id="SM00822">
    <property type="entry name" value="PKS_KR"/>
    <property type="match status" value="1"/>
</dbReference>
<dbReference type="Pfam" id="PF02801">
    <property type="entry name" value="Ketoacyl-synt_C"/>
    <property type="match status" value="1"/>
</dbReference>
<proteinExistence type="predicted"/>
<feature type="domain" description="Ketosynthase family 3 (KS3)" evidence="9">
    <location>
        <begin position="5"/>
        <end position="434"/>
    </location>
</feature>
<dbReference type="SUPFAM" id="SSF53901">
    <property type="entry name" value="Thiolase-like"/>
    <property type="match status" value="1"/>
</dbReference>
<dbReference type="EMBL" id="JAQQWI010000006">
    <property type="protein sequence ID" value="KAK8033522.1"/>
    <property type="molecule type" value="Genomic_DNA"/>
</dbReference>
<dbReference type="SMART" id="SM00829">
    <property type="entry name" value="PKS_ER"/>
    <property type="match status" value="1"/>
</dbReference>
<protein>
    <submittedName>
        <fullName evidence="11">Polyketide synthase</fullName>
    </submittedName>
</protein>
<dbReference type="InterPro" id="IPR014030">
    <property type="entry name" value="Ketoacyl_synth_N"/>
</dbReference>
<feature type="region of interest" description="C-terminal hotdog fold" evidence="6">
    <location>
        <begin position="1085"/>
        <end position="1216"/>
    </location>
</feature>
<keyword evidence="4" id="KW-0560">Oxidoreductase</keyword>
<dbReference type="Pfam" id="PF23114">
    <property type="entry name" value="NAD-bd_HRPKS_sdrA"/>
    <property type="match status" value="1"/>
</dbReference>
<dbReference type="Pfam" id="PF16197">
    <property type="entry name" value="KAsynt_C_assoc"/>
    <property type="match status" value="1"/>
</dbReference>
<dbReference type="Gene3D" id="3.40.47.10">
    <property type="match status" value="1"/>
</dbReference>
<gene>
    <name evidence="11" type="ORF">PG991_002920</name>
</gene>
<dbReference type="PROSITE" id="PS52004">
    <property type="entry name" value="KS3_2"/>
    <property type="match status" value="1"/>
</dbReference>
<dbReference type="InterPro" id="IPR050091">
    <property type="entry name" value="PKS_NRPS_Biosynth_Enz"/>
</dbReference>
<dbReference type="InterPro" id="IPR020807">
    <property type="entry name" value="PKS_DH"/>
</dbReference>
<dbReference type="SUPFAM" id="SSF47336">
    <property type="entry name" value="ACP-like"/>
    <property type="match status" value="1"/>
</dbReference>
<evidence type="ECO:0000256" key="6">
    <source>
        <dbReference type="PROSITE-ProRule" id="PRU01363"/>
    </source>
</evidence>
<dbReference type="Pfam" id="PF08240">
    <property type="entry name" value="ADH_N"/>
    <property type="match status" value="1"/>
</dbReference>
<keyword evidence="12" id="KW-1185">Reference proteome</keyword>
<dbReference type="InterPro" id="IPR016035">
    <property type="entry name" value="Acyl_Trfase/lysoPLipase"/>
</dbReference>
<feature type="domain" description="PKS/mFAS DH" evidence="10">
    <location>
        <begin position="937"/>
        <end position="1216"/>
    </location>
</feature>
<evidence type="ECO:0000259" key="10">
    <source>
        <dbReference type="PROSITE" id="PS52019"/>
    </source>
</evidence>
<dbReference type="InterPro" id="IPR016036">
    <property type="entry name" value="Malonyl_transacylase_ACP-bd"/>
</dbReference>
<dbReference type="Gene3D" id="1.10.1200.10">
    <property type="entry name" value="ACP-like"/>
    <property type="match status" value="1"/>
</dbReference>
<keyword evidence="2" id="KW-0597">Phosphoprotein</keyword>
<keyword evidence="1" id="KW-0596">Phosphopantetheine</keyword>
<dbReference type="InterPro" id="IPR011032">
    <property type="entry name" value="GroES-like_sf"/>
</dbReference>
<dbReference type="Pfam" id="PF00698">
    <property type="entry name" value="Acyl_transf_1"/>
    <property type="match status" value="1"/>
</dbReference>
<evidence type="ECO:0000256" key="3">
    <source>
        <dbReference type="ARBA" id="ARBA00022679"/>
    </source>
</evidence>
<dbReference type="SUPFAM" id="SSF55048">
    <property type="entry name" value="Probable ACP-binding domain of malonyl-CoA ACP transacylase"/>
    <property type="match status" value="1"/>
</dbReference>
<dbReference type="SMART" id="SM00826">
    <property type="entry name" value="PKS_DH"/>
    <property type="match status" value="1"/>
</dbReference>
<accession>A0ABR1SGR5</accession>
<dbReference type="Gene3D" id="3.40.50.720">
    <property type="entry name" value="NAD(P)-binding Rossmann-like Domain"/>
    <property type="match status" value="3"/>
</dbReference>
<dbReference type="Pfam" id="PF13602">
    <property type="entry name" value="ADH_zinc_N_2"/>
    <property type="match status" value="1"/>
</dbReference>
<organism evidence="11 12">
    <name type="scientific">Apiospora marii</name>
    <dbReference type="NCBI Taxonomy" id="335849"/>
    <lineage>
        <taxon>Eukaryota</taxon>
        <taxon>Fungi</taxon>
        <taxon>Dikarya</taxon>
        <taxon>Ascomycota</taxon>
        <taxon>Pezizomycotina</taxon>
        <taxon>Sordariomycetes</taxon>
        <taxon>Xylariomycetidae</taxon>
        <taxon>Amphisphaeriales</taxon>
        <taxon>Apiosporaceae</taxon>
        <taxon>Apiospora</taxon>
    </lineage>
</organism>
<evidence type="ECO:0000256" key="1">
    <source>
        <dbReference type="ARBA" id="ARBA00022450"/>
    </source>
</evidence>
<evidence type="ECO:0000313" key="12">
    <source>
        <dbReference type="Proteomes" id="UP001396898"/>
    </source>
</evidence>
<dbReference type="InterPro" id="IPR049552">
    <property type="entry name" value="PKS_DH_N"/>
</dbReference>
<dbReference type="Proteomes" id="UP001396898">
    <property type="component" value="Unassembled WGS sequence"/>
</dbReference>
<comment type="caution">
    <text evidence="11">The sequence shown here is derived from an EMBL/GenBank/DDBJ whole genome shotgun (WGS) entry which is preliminary data.</text>
</comment>
<dbReference type="InterPro" id="IPR032821">
    <property type="entry name" value="PKS_assoc"/>
</dbReference>
<dbReference type="SUPFAM" id="SSF52151">
    <property type="entry name" value="FabD/lysophospholipase-like"/>
    <property type="match status" value="1"/>
</dbReference>
<dbReference type="InterPro" id="IPR036736">
    <property type="entry name" value="ACP-like_sf"/>
</dbReference>
<dbReference type="InterPro" id="IPR006162">
    <property type="entry name" value="Ppantetheine_attach_site"/>
</dbReference>
<evidence type="ECO:0000256" key="7">
    <source>
        <dbReference type="SAM" id="MobiDB-lite"/>
    </source>
</evidence>
<keyword evidence="5" id="KW-0511">Multifunctional enzyme</keyword>
<dbReference type="InterPro" id="IPR014043">
    <property type="entry name" value="Acyl_transferase_dom"/>
</dbReference>
<dbReference type="InterPro" id="IPR001227">
    <property type="entry name" value="Ac_transferase_dom_sf"/>
</dbReference>
<dbReference type="Pfam" id="PF21089">
    <property type="entry name" value="PKS_DH_N"/>
    <property type="match status" value="1"/>
</dbReference>
<dbReference type="SMART" id="SM00827">
    <property type="entry name" value="PKS_AT"/>
    <property type="match status" value="1"/>
</dbReference>
<dbReference type="SUPFAM" id="SSF51735">
    <property type="entry name" value="NAD(P)-binding Rossmann-fold domains"/>
    <property type="match status" value="3"/>
</dbReference>
<dbReference type="InterPro" id="IPR014031">
    <property type="entry name" value="Ketoacyl_synth_C"/>
</dbReference>
<dbReference type="Gene3D" id="3.90.180.10">
    <property type="entry name" value="Medium-chain alcohol dehydrogenases, catalytic domain"/>
    <property type="match status" value="1"/>
</dbReference>
<dbReference type="Gene3D" id="3.40.366.10">
    <property type="entry name" value="Malonyl-Coenzyme A Acyl Carrier Protein, domain 2"/>
    <property type="match status" value="1"/>
</dbReference>
<dbReference type="PROSITE" id="PS52019">
    <property type="entry name" value="PKS_MFAS_DH"/>
    <property type="match status" value="1"/>
</dbReference>
<dbReference type="Pfam" id="PF00550">
    <property type="entry name" value="PP-binding"/>
    <property type="match status" value="1"/>
</dbReference>
<evidence type="ECO:0000259" key="9">
    <source>
        <dbReference type="PROSITE" id="PS52004"/>
    </source>
</evidence>
<dbReference type="PANTHER" id="PTHR43775">
    <property type="entry name" value="FATTY ACID SYNTHASE"/>
    <property type="match status" value="1"/>
</dbReference>
<evidence type="ECO:0000256" key="5">
    <source>
        <dbReference type="ARBA" id="ARBA00023268"/>
    </source>
</evidence>
<feature type="domain" description="Carrier" evidence="8">
    <location>
        <begin position="2337"/>
        <end position="2413"/>
    </location>
</feature>
<dbReference type="CDD" id="cd00833">
    <property type="entry name" value="PKS"/>
    <property type="match status" value="1"/>
</dbReference>
<dbReference type="Gene3D" id="3.10.129.110">
    <property type="entry name" value="Polyketide synthase dehydratase"/>
    <property type="match status" value="1"/>
</dbReference>
<evidence type="ECO:0000256" key="2">
    <source>
        <dbReference type="ARBA" id="ARBA00022553"/>
    </source>
</evidence>
<dbReference type="Pfam" id="PF08659">
    <property type="entry name" value="KR"/>
    <property type="match status" value="1"/>
</dbReference>
<feature type="region of interest" description="N-terminal hotdog fold" evidence="6">
    <location>
        <begin position="937"/>
        <end position="1073"/>
    </location>
</feature>
<dbReference type="PANTHER" id="PTHR43775:SF18">
    <property type="entry name" value="ENZYME, PUTATIVE (JCVI)-RELATED"/>
    <property type="match status" value="1"/>
</dbReference>
<dbReference type="SUPFAM" id="SSF50129">
    <property type="entry name" value="GroES-like"/>
    <property type="match status" value="1"/>
</dbReference>
<dbReference type="InterPro" id="IPR016039">
    <property type="entry name" value="Thiolase-like"/>
</dbReference>
<dbReference type="Pfam" id="PF00109">
    <property type="entry name" value="ketoacyl-synt"/>
    <property type="match status" value="1"/>
</dbReference>
<dbReference type="InterPro" id="IPR042104">
    <property type="entry name" value="PKS_dehydratase_sf"/>
</dbReference>
<dbReference type="Gene3D" id="3.30.70.3290">
    <property type="match status" value="1"/>
</dbReference>
<dbReference type="PROSITE" id="PS50075">
    <property type="entry name" value="CARRIER"/>
    <property type="match status" value="1"/>
</dbReference>
<dbReference type="InterPro" id="IPR020843">
    <property type="entry name" value="ER"/>
</dbReference>
<dbReference type="InterPro" id="IPR057326">
    <property type="entry name" value="KR_dom"/>
</dbReference>
<keyword evidence="3" id="KW-0808">Transferase</keyword>
<evidence type="ECO:0000313" key="11">
    <source>
        <dbReference type="EMBL" id="KAK8033522.1"/>
    </source>
</evidence>
<feature type="region of interest" description="Disordered" evidence="7">
    <location>
        <begin position="1390"/>
        <end position="1424"/>
    </location>
</feature>
<dbReference type="InterPro" id="IPR013968">
    <property type="entry name" value="PKS_KR"/>
</dbReference>
<dbReference type="InterPro" id="IPR013154">
    <property type="entry name" value="ADH-like_N"/>
</dbReference>
<dbReference type="PROSITE" id="PS00012">
    <property type="entry name" value="PHOSPHOPANTETHEINE"/>
    <property type="match status" value="1"/>
</dbReference>
<dbReference type="SMART" id="SM00823">
    <property type="entry name" value="PKS_PP"/>
    <property type="match status" value="1"/>
</dbReference>
<dbReference type="InterPro" id="IPR049900">
    <property type="entry name" value="PKS_mFAS_DH"/>
</dbReference>
<dbReference type="SMART" id="SM00825">
    <property type="entry name" value="PKS_KS"/>
    <property type="match status" value="1"/>
</dbReference>
<reference evidence="11 12" key="1">
    <citation type="submission" date="2023-01" db="EMBL/GenBank/DDBJ databases">
        <title>Analysis of 21 Apiospora genomes using comparative genomics revels a genus with tremendous synthesis potential of carbohydrate active enzymes and secondary metabolites.</title>
        <authorList>
            <person name="Sorensen T."/>
        </authorList>
    </citation>
    <scope>NUCLEOTIDE SEQUENCE [LARGE SCALE GENOMIC DNA]</scope>
    <source>
        <strain evidence="11 12">CBS 20057</strain>
    </source>
</reference>
<name>A0ABR1SGR5_9PEZI</name>
<sequence>MSAHQEPVAIVGFACRLPGGNHSPSKLWEFLEQGKVASNQVPASRFNIKGHWDGSHKPGTMRPPGGMFLDDVDLADFDASFFEISGTEAVAMDPNQRQMLEVVYEGLENAGLPLEKLSGRPVACFVGAYSSDYGDMQNRDPEDRPANNAIGVGRAIMANRISYFLNIKGPSITIDTACSGSLVGLDLACRELQSNQVEAAIVATSNLYFNPDHVIDAGNVGQAHSPSGYCHTFDVSADGYVKAEAVSCVIVKRLADAIRDRDPIRGIIRGLASNSNGRTGGIASPSAEAQAAAIRAAYQNAGISNLNDTQYLECHGTGTQAGDPTEVRGAGYAFAATRDPSKPLIIGSIKSNVGHSEPAAGISGLIKTVLSIENGFIPGTPLFHNPSPKIDFVGNNVKASRTMLPWPAVEGKPKRASINSFGYGGANAHAIIEEAPTQDRARHVSSYISSDDDALSLEYEDAAEEARPYTLIVSANDAASLNANIQALCDHLVNPRVRVSLADLAYTLAERRSRLWHSAFVTTRGAAELDAKDFVVAKKGADAPRIGFVFTGQGAQWPQMGKQLLQYFPWTRAILEELDAVLQTVRDPPRWSLVEELAEPRSNEHMRQPEFSQPLVTAMQLCIIAVLESWGVKPTSVVGHSSGEIAAAYTAGFIDRASAIKAAFYRGRAAVNCQDKSQADSQVGMLAVGLGTEAVAPYLERYEGHAWIACFNSPSSLTISGKKSELEKLAEDIKADGHFARLLQVDLAYHSVLMDDIGDEYESLLSNDTGYTVKDQSEPSGVTMFSSAVSARLDETTPTDAMYWKRNMVSPVRFHEALEQMVTQPNQEAPNMLIEIGPSGALAGPVSQILKSLPKGGDVTYTAAWARGATASKSLFDVAGRLKVAGAPVDMAVVNGYKDQPVRTIIDLPNYGWNHSVRYWHENAASKDWRFRQFINHDLIGSKIFGTSWHNPTWRKHLMLDDVPWLRDHKMGPDVLIPGAGLATMAVEAMYQKYAALNPDKDIESSNDLAYHLRNVRFDRALVVEENKESTILLTLIRVPGKKDWHEFRISTSADDVVIDHCFGLIRVQPPVEEKLSGADLAPLRHPQPFTLWYKAQRDAGMGFGPSFKKVTSLEATSGQRRCRALVAMPANASNERSLVKDIIVPGIVNEAIINRVPRHMREGLAIAKSGYTGRGRPDQAKSIISDISVYDPETGAMLMEVKGLNYVKIDVPPKPDPHTFDRISWKPDVSLLSQDQLAYLEVEEHEAPSEVEPSKLHAVIDLIAHKKPMLKVLEVNLDEADTTSVWFGTDEMAARLAYIQYDFATVNAKTLVSVQSELEENRHSAFHLVTPDKSGLGLDQASSYNLVILKAPKKPKVGLDSVIANMKPLLAEGAYLLLAPAAPGSAIARAVTEPASESDEESDSFQMSESSTPSTMSVHSDDSLDLNSKGISSSVSSAPMTLVMTKDSMRSADSSFWNARKIHHLESTPGFDSVLDFTDSDGQAHYLLHKAAQGDLETNGPTAKNLVVVQLTDKAPGLVKGMKHILGSAGWTVTQQQLSSADHPLNLPTDAVVLVLDELFTPLLVNASAGQWDALKQLLSAGRPVLWVTKGSQAVVTNPNNALVHGLFRTVRHEDTMARLTTLDVQSSTSAATLFAIEKILGLVQAQTAEEEYAERDGVLRVQRVIPDAKVNLFKQSEVEGAGTVVKGLHENESTVQIRADRVGSLELTWTENHAGPIPVEPGFVEVEVWAVGVNFKDVATTMGIVPENEWMIGCECAGVVKRLGAGVSKFQVGDRVAVMRSGTYINRIQAPTERVQKIPSWMSFEEASTIPLVYMTALYSLYYLANLREGQSVLIHSAAGGVGLAAIQLAQYKKADVFVTVGTEDKRKFLSANFGIPANRMFSSRSTQFAQEIMIETDGRGVDVILNSLTGELLDASWRIMADGGNMIEIGKRDIVDRNTLAMEPFDRNCSFRAIDLSYTKQFKDELVEKLLKEIFDLVEARHISSIKPVVTYGFEDVPAALAYIRRGQHMGKIVITNHGEDVKVPTRPALRTLELKPDVSYLIVGGLKGLCGSVAIHLARSGAKHIIACSRSGTNDDASARIIQGCATYGCRISEARGDIADPAFVKSMFDSARGHRIAGIIQGAMVLRDKPYETMSHQDYCESIEAKVRGTWNLHEACQNKPVEFFTMLSSISGVVGNKGQANYAAANAFLDAFAHFRRGQGLAANAVDLGAIEDVGYIAEQGASYEARFDKKQWTPINEGVLRRILTYSILQQDVSNPLNAASQAQLITGLTFPLPNDGSSDLAGEDRFGYLFNAGSNAVIDDGENAGGNSADDVAVKAFRTMQASGADVATLAAACVELMLKQITKVLRLETEIEPGKPLMAYGLDSLSAVELRGWIRGKLGAELSTLDITNARSLNEMCDKIVSKLPAPAS</sequence>
<comment type="caution">
    <text evidence="6">Lacks conserved residue(s) required for the propagation of feature annotation.</text>
</comment>
<dbReference type="InterPro" id="IPR009081">
    <property type="entry name" value="PP-bd_ACP"/>
</dbReference>
<dbReference type="InterPro" id="IPR020841">
    <property type="entry name" value="PKS_Beta-ketoAc_synthase_dom"/>
</dbReference>
<dbReference type="InterPro" id="IPR056501">
    <property type="entry name" value="NAD-bd_HRPKS_sdrA"/>
</dbReference>
<dbReference type="CDD" id="cd05195">
    <property type="entry name" value="enoyl_red"/>
    <property type="match status" value="1"/>
</dbReference>
<dbReference type="InterPro" id="IPR020806">
    <property type="entry name" value="PKS_PP-bd"/>
</dbReference>
<evidence type="ECO:0000259" key="8">
    <source>
        <dbReference type="PROSITE" id="PS50075"/>
    </source>
</evidence>
<evidence type="ECO:0000256" key="4">
    <source>
        <dbReference type="ARBA" id="ARBA00023002"/>
    </source>
</evidence>
<dbReference type="InterPro" id="IPR036291">
    <property type="entry name" value="NAD(P)-bd_dom_sf"/>
</dbReference>